<dbReference type="Pfam" id="PF16087">
    <property type="entry name" value="DUF4817"/>
    <property type="match status" value="1"/>
</dbReference>
<name>A0A834IQ99_RHYFE</name>
<protein>
    <recommendedName>
        <fullName evidence="1">DUF4817 domain-containing protein</fullName>
    </recommendedName>
</protein>
<organism evidence="2 3">
    <name type="scientific">Rhynchophorus ferrugineus</name>
    <name type="common">Red palm weevil</name>
    <name type="synonym">Curculio ferrugineus</name>
    <dbReference type="NCBI Taxonomy" id="354439"/>
    <lineage>
        <taxon>Eukaryota</taxon>
        <taxon>Metazoa</taxon>
        <taxon>Ecdysozoa</taxon>
        <taxon>Arthropoda</taxon>
        <taxon>Hexapoda</taxon>
        <taxon>Insecta</taxon>
        <taxon>Pterygota</taxon>
        <taxon>Neoptera</taxon>
        <taxon>Endopterygota</taxon>
        <taxon>Coleoptera</taxon>
        <taxon>Polyphaga</taxon>
        <taxon>Cucujiformia</taxon>
        <taxon>Curculionidae</taxon>
        <taxon>Dryophthorinae</taxon>
        <taxon>Rhynchophorus</taxon>
    </lineage>
</organism>
<feature type="domain" description="DUF4817" evidence="1">
    <location>
        <begin position="7"/>
        <end position="58"/>
    </location>
</feature>
<dbReference type="EMBL" id="JAACXV010000140">
    <property type="protein sequence ID" value="KAF7283068.1"/>
    <property type="molecule type" value="Genomic_DNA"/>
</dbReference>
<evidence type="ECO:0000313" key="3">
    <source>
        <dbReference type="Proteomes" id="UP000625711"/>
    </source>
</evidence>
<proteinExistence type="predicted"/>
<dbReference type="AlphaFoldDB" id="A0A834IQ99"/>
<evidence type="ECO:0000313" key="2">
    <source>
        <dbReference type="EMBL" id="KAF7283068.1"/>
    </source>
</evidence>
<dbReference type="InterPro" id="IPR032135">
    <property type="entry name" value="DUF4817"/>
</dbReference>
<comment type="caution">
    <text evidence="2">The sequence shown here is derived from an EMBL/GenBank/DDBJ whole genome shotgun (WGS) entry which is preliminary data.</text>
</comment>
<dbReference type="Proteomes" id="UP000625711">
    <property type="component" value="Unassembled WGS sequence"/>
</dbReference>
<reference evidence="2" key="1">
    <citation type="submission" date="2020-08" db="EMBL/GenBank/DDBJ databases">
        <title>Genome sequencing and assembly of the red palm weevil Rhynchophorus ferrugineus.</title>
        <authorList>
            <person name="Dias G.B."/>
            <person name="Bergman C.M."/>
            <person name="Manee M."/>
        </authorList>
    </citation>
    <scope>NUCLEOTIDE SEQUENCE</scope>
    <source>
        <strain evidence="2">AA-2017</strain>
        <tissue evidence="2">Whole larva</tissue>
    </source>
</reference>
<dbReference type="OrthoDB" id="6782743at2759"/>
<evidence type="ECO:0000259" key="1">
    <source>
        <dbReference type="Pfam" id="PF16087"/>
    </source>
</evidence>
<accession>A0A834IQ99</accession>
<gene>
    <name evidence="2" type="ORF">GWI33_001476</name>
</gene>
<keyword evidence="3" id="KW-1185">Reference proteome</keyword>
<sequence>MDKYTPQEQAEIVKIFFENNRSIIATQWELCQKYPNRPVPHKTTVYRLHANFRQYGRTTTGLVQSLQKCQLGDVVPSYKFLHVV</sequence>